<dbReference type="STRING" id="90262.A0A1X2I5Y7"/>
<dbReference type="OrthoDB" id="354304at2759"/>
<reference evidence="1 2" key="1">
    <citation type="submission" date="2016-07" db="EMBL/GenBank/DDBJ databases">
        <title>Pervasive Adenine N6-methylation of Active Genes in Fungi.</title>
        <authorList>
            <consortium name="DOE Joint Genome Institute"/>
            <person name="Mondo S.J."/>
            <person name="Dannebaum R.O."/>
            <person name="Kuo R.C."/>
            <person name="Labutti K."/>
            <person name="Haridas S."/>
            <person name="Kuo A."/>
            <person name="Salamov A."/>
            <person name="Ahrendt S.R."/>
            <person name="Lipzen A."/>
            <person name="Sullivan W."/>
            <person name="Andreopoulos W.B."/>
            <person name="Clum A."/>
            <person name="Lindquist E."/>
            <person name="Daum C."/>
            <person name="Ramamoorthy G.K."/>
            <person name="Gryganskyi A."/>
            <person name="Culley D."/>
            <person name="Magnuson J.K."/>
            <person name="James T.Y."/>
            <person name="O'Malley M.A."/>
            <person name="Stajich J.E."/>
            <person name="Spatafora J.W."/>
            <person name="Visel A."/>
            <person name="Grigoriev I.V."/>
        </authorList>
    </citation>
    <scope>NUCLEOTIDE SEQUENCE [LARGE SCALE GENOMIC DNA]</scope>
    <source>
        <strain evidence="1 2">NRRL 1336</strain>
    </source>
</reference>
<dbReference type="SUPFAM" id="SSF53254">
    <property type="entry name" value="Phosphoglycerate mutase-like"/>
    <property type="match status" value="1"/>
</dbReference>
<accession>A0A1X2I5Y7</accession>
<dbReference type="PANTHER" id="PTHR47821:SF2">
    <property type="entry name" value="PHOSPHOGLYCERATE MUTASE FAMILY PROTEIN"/>
    <property type="match status" value="1"/>
</dbReference>
<organism evidence="1 2">
    <name type="scientific">Absidia repens</name>
    <dbReference type="NCBI Taxonomy" id="90262"/>
    <lineage>
        <taxon>Eukaryota</taxon>
        <taxon>Fungi</taxon>
        <taxon>Fungi incertae sedis</taxon>
        <taxon>Mucoromycota</taxon>
        <taxon>Mucoromycotina</taxon>
        <taxon>Mucoromycetes</taxon>
        <taxon>Mucorales</taxon>
        <taxon>Cunninghamellaceae</taxon>
        <taxon>Absidia</taxon>
    </lineage>
</organism>
<proteinExistence type="predicted"/>
<sequence length="143" mass="16199">METAAIIQETLNNNVLNNNDASGDSNTKIQDPTPTLSLRERWYADYDMTNDDNYKLCWVDDETAPDHGEHSKHGVEGPASVSERTTRFIVETVEATMEGKTVILVCHGDVCQITATAFMHIEPWRHRGIKHVDTAEWRDTLEL</sequence>
<dbReference type="PANTHER" id="PTHR47821">
    <property type="entry name" value="PHOSPHOGLYCERATE MUTASE FAMILY PROTEIN"/>
    <property type="match status" value="1"/>
</dbReference>
<dbReference type="Proteomes" id="UP000193560">
    <property type="component" value="Unassembled WGS sequence"/>
</dbReference>
<dbReference type="Gene3D" id="3.40.50.1240">
    <property type="entry name" value="Phosphoglycerate mutase-like"/>
    <property type="match status" value="1"/>
</dbReference>
<evidence type="ECO:0000313" key="2">
    <source>
        <dbReference type="Proteomes" id="UP000193560"/>
    </source>
</evidence>
<evidence type="ECO:0000313" key="1">
    <source>
        <dbReference type="EMBL" id="ORZ10144.1"/>
    </source>
</evidence>
<dbReference type="InterPro" id="IPR029033">
    <property type="entry name" value="His_PPase_superfam"/>
</dbReference>
<dbReference type="Pfam" id="PF00300">
    <property type="entry name" value="His_Phos_1"/>
    <property type="match status" value="1"/>
</dbReference>
<keyword evidence="2" id="KW-1185">Reference proteome</keyword>
<dbReference type="AlphaFoldDB" id="A0A1X2I5Y7"/>
<protein>
    <recommendedName>
        <fullName evidence="3">Histidine phosphatase superfamily</fullName>
    </recommendedName>
</protein>
<dbReference type="EMBL" id="MCGE01000025">
    <property type="protein sequence ID" value="ORZ10144.1"/>
    <property type="molecule type" value="Genomic_DNA"/>
</dbReference>
<comment type="caution">
    <text evidence="1">The sequence shown here is derived from an EMBL/GenBank/DDBJ whole genome shotgun (WGS) entry which is preliminary data.</text>
</comment>
<name>A0A1X2I5Y7_9FUNG</name>
<gene>
    <name evidence="1" type="ORF">BCR42DRAFT_494641</name>
</gene>
<evidence type="ECO:0008006" key="3">
    <source>
        <dbReference type="Google" id="ProtNLM"/>
    </source>
</evidence>
<dbReference type="InterPro" id="IPR013078">
    <property type="entry name" value="His_Pase_superF_clade-1"/>
</dbReference>